<dbReference type="Proteomes" id="UP000295341">
    <property type="component" value="Unassembled WGS sequence"/>
</dbReference>
<dbReference type="GO" id="GO:0017004">
    <property type="term" value="P:cytochrome complex assembly"/>
    <property type="evidence" value="ECO:0007669"/>
    <property type="project" value="UniProtKB-KW"/>
</dbReference>
<dbReference type="Pfam" id="PF02683">
    <property type="entry name" value="DsbD_TM"/>
    <property type="match status" value="1"/>
</dbReference>
<evidence type="ECO:0000259" key="9">
    <source>
        <dbReference type="PROSITE" id="PS51352"/>
    </source>
</evidence>
<feature type="transmembrane region" description="Helical" evidence="7">
    <location>
        <begin position="505"/>
        <end position="524"/>
    </location>
</feature>
<gene>
    <name evidence="10" type="ORF">DFR24_4543</name>
</gene>
<dbReference type="Pfam" id="PF11412">
    <property type="entry name" value="DsbD_N"/>
    <property type="match status" value="1"/>
</dbReference>
<dbReference type="InterPro" id="IPR036249">
    <property type="entry name" value="Thioredoxin-like_sf"/>
</dbReference>
<dbReference type="Pfam" id="PF13899">
    <property type="entry name" value="Thioredoxin_7"/>
    <property type="match status" value="1"/>
</dbReference>
<feature type="transmembrane region" description="Helical" evidence="7">
    <location>
        <begin position="462"/>
        <end position="484"/>
    </location>
</feature>
<reference evidence="10 11" key="1">
    <citation type="submission" date="2019-03" db="EMBL/GenBank/DDBJ databases">
        <title>Genomic Encyclopedia of Type Strains, Phase IV (KMG-IV): sequencing the most valuable type-strain genomes for metagenomic binning, comparative biology and taxonomic classification.</title>
        <authorList>
            <person name="Goeker M."/>
        </authorList>
    </citation>
    <scope>NUCLEOTIDE SEQUENCE [LARGE SCALE GENOMIC DNA]</scope>
    <source>
        <strain evidence="10 11">DSM 26377</strain>
    </source>
</reference>
<feature type="transmembrane region" description="Helical" evidence="7">
    <location>
        <begin position="306"/>
        <end position="329"/>
    </location>
</feature>
<evidence type="ECO:0000313" key="11">
    <source>
        <dbReference type="Proteomes" id="UP000295341"/>
    </source>
</evidence>
<keyword evidence="4" id="KW-0201">Cytochrome c-type biogenesis</keyword>
<keyword evidence="6 7" id="KW-0472">Membrane</keyword>
<dbReference type="GO" id="GO:0005886">
    <property type="term" value="C:plasma membrane"/>
    <property type="evidence" value="ECO:0007669"/>
    <property type="project" value="UniProtKB-SubCell"/>
</dbReference>
<dbReference type="Gene3D" id="3.40.30.10">
    <property type="entry name" value="Glutaredoxin"/>
    <property type="match status" value="1"/>
</dbReference>
<feature type="chain" id="PRO_5030099472" evidence="8">
    <location>
        <begin position="22"/>
        <end position="698"/>
    </location>
</feature>
<feature type="transmembrane region" description="Helical" evidence="7">
    <location>
        <begin position="530"/>
        <end position="547"/>
    </location>
</feature>
<feature type="transmembrane region" description="Helical" evidence="7">
    <location>
        <begin position="554"/>
        <end position="575"/>
    </location>
</feature>
<dbReference type="SUPFAM" id="SSF52833">
    <property type="entry name" value="Thioredoxin-like"/>
    <property type="match status" value="1"/>
</dbReference>
<comment type="subcellular location">
    <subcellularLocation>
        <location evidence="1">Cell membrane</location>
        <topology evidence="1">Multi-pass membrane protein</topology>
    </subcellularLocation>
</comment>
<dbReference type="InterPro" id="IPR003834">
    <property type="entry name" value="Cyt_c_assmbl_TM_dom"/>
</dbReference>
<evidence type="ECO:0000256" key="2">
    <source>
        <dbReference type="ARBA" id="ARBA00022475"/>
    </source>
</evidence>
<dbReference type="OrthoDB" id="9811036at2"/>
<accession>A0A4R7NTN4</accession>
<evidence type="ECO:0000313" key="10">
    <source>
        <dbReference type="EMBL" id="TDU24278.1"/>
    </source>
</evidence>
<dbReference type="InterPro" id="IPR035671">
    <property type="entry name" value="DsbD_gamma"/>
</dbReference>
<dbReference type="CDD" id="cd02953">
    <property type="entry name" value="DsbDgamma"/>
    <property type="match status" value="1"/>
</dbReference>
<evidence type="ECO:0000256" key="1">
    <source>
        <dbReference type="ARBA" id="ARBA00004651"/>
    </source>
</evidence>
<sequence length="698" mass="74665">MSFRHLCILFLLLVPASGAFALPVQADNVEAELIAENQSFKAGGYDNWVALRLRPDPGWHVYWQNPGDSGIPTSLKWTLPPEITAGPIDWPYPHRESLGELTNYGYSEETLHLVPIRVKRGDRAELAVKATWLVCKDICIPGEAELKLSMPVSAAQPQPDAAWASAFAKARALVPRAAPDWDVRYSIVQGDFSISIEGAQFPQRAEVEFFPIPNDLVAHAAEQRVIIDPNNGLRLSQRLSTYFVEAPADLRGVLVIHEGDTAKAFQVDAKPGDVAIVPASMHAELHATPGKARAAAAGAVAASIPLMLLFALLGGLILNLMPCVFPVLAMKALSVLKTRDATAQANRAHSLAYTAGVIASFVALAALLMSLRAGGAALGWGFQLQSPGFVFALAGLIFAMGLSLSGVAHFGASWMGAGQNLAAKPGLAGSFFTGVLAVVVASPCTAPFMAPALGFALAQPAYVSLLVFAVLGLGLALPFLLIGFAPRLATLLPRPGAWMETFKQLMAFPMYLTAVWLLWVLGGLTDRDGMAVALLGLVLVALALWVWGRSRSGVGQSVALLLLFCAGLLVLHPALKVPTRNTDVSEARDGWESYSDARFDALRAAGRSVFVDFTADWCLTCKVNERGALRSERVRETFRKHDVALLVGDWTRADPAITAVLDRYGRSGVPLYLASQDGAEPQVLPQVLTPDIIATAFE</sequence>
<evidence type="ECO:0000256" key="5">
    <source>
        <dbReference type="ARBA" id="ARBA00022989"/>
    </source>
</evidence>
<organism evidence="10 11">
    <name type="scientific">Panacagrimonas perspica</name>
    <dbReference type="NCBI Taxonomy" id="381431"/>
    <lineage>
        <taxon>Bacteria</taxon>
        <taxon>Pseudomonadati</taxon>
        <taxon>Pseudomonadota</taxon>
        <taxon>Gammaproteobacteria</taxon>
        <taxon>Nevskiales</taxon>
        <taxon>Nevskiaceae</taxon>
        <taxon>Panacagrimonas</taxon>
    </lineage>
</organism>
<feature type="transmembrane region" description="Helical" evidence="7">
    <location>
        <begin position="389"/>
        <end position="415"/>
    </location>
</feature>
<feature type="signal peptide" evidence="8">
    <location>
        <begin position="1"/>
        <end position="21"/>
    </location>
</feature>
<dbReference type="GO" id="GO:0015035">
    <property type="term" value="F:protein-disulfide reductase activity"/>
    <property type="evidence" value="ECO:0007669"/>
    <property type="project" value="TreeGrafter"/>
</dbReference>
<dbReference type="GO" id="GO:0045454">
    <property type="term" value="P:cell redox homeostasis"/>
    <property type="evidence" value="ECO:0007669"/>
    <property type="project" value="TreeGrafter"/>
</dbReference>
<evidence type="ECO:0000256" key="7">
    <source>
        <dbReference type="SAM" id="Phobius"/>
    </source>
</evidence>
<evidence type="ECO:0000256" key="3">
    <source>
        <dbReference type="ARBA" id="ARBA00022692"/>
    </source>
</evidence>
<dbReference type="PANTHER" id="PTHR32234:SF3">
    <property type="entry name" value="SUPPRESSION OF COPPER SENSITIVITY PROTEIN"/>
    <property type="match status" value="1"/>
</dbReference>
<feature type="transmembrane region" description="Helical" evidence="7">
    <location>
        <begin position="427"/>
        <end position="450"/>
    </location>
</feature>
<name>A0A4R7NTN4_9GAMM</name>
<keyword evidence="11" id="KW-1185">Reference proteome</keyword>
<proteinExistence type="predicted"/>
<evidence type="ECO:0000256" key="8">
    <source>
        <dbReference type="SAM" id="SignalP"/>
    </source>
</evidence>
<dbReference type="InterPro" id="IPR013766">
    <property type="entry name" value="Thioredoxin_domain"/>
</dbReference>
<protein>
    <submittedName>
        <fullName evidence="10">Thiol:disulfide interchange protein DsbD</fullName>
    </submittedName>
</protein>
<dbReference type="PANTHER" id="PTHR32234">
    <property type="entry name" value="THIOL:DISULFIDE INTERCHANGE PROTEIN DSBD"/>
    <property type="match status" value="1"/>
</dbReference>
<keyword evidence="2" id="KW-1003">Cell membrane</keyword>
<comment type="caution">
    <text evidence="10">The sequence shown here is derived from an EMBL/GenBank/DDBJ whole genome shotgun (WGS) entry which is preliminary data.</text>
</comment>
<feature type="domain" description="Thioredoxin" evidence="9">
    <location>
        <begin position="566"/>
        <end position="698"/>
    </location>
</feature>
<dbReference type="AlphaFoldDB" id="A0A4R7NTN4"/>
<evidence type="ECO:0000256" key="6">
    <source>
        <dbReference type="ARBA" id="ARBA00023136"/>
    </source>
</evidence>
<keyword evidence="3 7" id="KW-0812">Transmembrane</keyword>
<dbReference type="RefSeq" id="WP_133883693.1">
    <property type="nucleotide sequence ID" value="NZ_MWIN01000003.1"/>
</dbReference>
<keyword evidence="8" id="KW-0732">Signal</keyword>
<dbReference type="EMBL" id="SOBT01000012">
    <property type="protein sequence ID" value="TDU24278.1"/>
    <property type="molecule type" value="Genomic_DNA"/>
</dbReference>
<keyword evidence="5 7" id="KW-1133">Transmembrane helix</keyword>
<feature type="transmembrane region" description="Helical" evidence="7">
    <location>
        <begin position="350"/>
        <end position="369"/>
    </location>
</feature>
<dbReference type="PROSITE" id="PS51352">
    <property type="entry name" value="THIOREDOXIN_2"/>
    <property type="match status" value="1"/>
</dbReference>
<dbReference type="InterPro" id="IPR028250">
    <property type="entry name" value="DsbDN"/>
</dbReference>
<evidence type="ECO:0000256" key="4">
    <source>
        <dbReference type="ARBA" id="ARBA00022748"/>
    </source>
</evidence>